<accession>A0ABS8Y7E6</accession>
<evidence type="ECO:0000313" key="2">
    <source>
        <dbReference type="EMBL" id="MCE5166417.1"/>
    </source>
</evidence>
<evidence type="ECO:0000256" key="1">
    <source>
        <dbReference type="SAM" id="MobiDB-lite"/>
    </source>
</evidence>
<proteinExistence type="predicted"/>
<feature type="compositionally biased region" description="Polar residues" evidence="1">
    <location>
        <begin position="78"/>
        <end position="89"/>
    </location>
</feature>
<protein>
    <submittedName>
        <fullName evidence="2">Uncharacterized protein</fullName>
    </submittedName>
</protein>
<feature type="compositionally biased region" description="Basic and acidic residues" evidence="1">
    <location>
        <begin position="28"/>
        <end position="61"/>
    </location>
</feature>
<organism evidence="2 3">
    <name type="scientific">Datura stramonium</name>
    <name type="common">Jimsonweed</name>
    <name type="synonym">Common thornapple</name>
    <dbReference type="NCBI Taxonomy" id="4076"/>
    <lineage>
        <taxon>Eukaryota</taxon>
        <taxon>Viridiplantae</taxon>
        <taxon>Streptophyta</taxon>
        <taxon>Embryophyta</taxon>
        <taxon>Tracheophyta</taxon>
        <taxon>Spermatophyta</taxon>
        <taxon>Magnoliopsida</taxon>
        <taxon>eudicotyledons</taxon>
        <taxon>Gunneridae</taxon>
        <taxon>Pentapetalae</taxon>
        <taxon>asterids</taxon>
        <taxon>lamiids</taxon>
        <taxon>Solanales</taxon>
        <taxon>Solanaceae</taxon>
        <taxon>Solanoideae</taxon>
        <taxon>Datureae</taxon>
        <taxon>Datura</taxon>
    </lineage>
</organism>
<feature type="region of interest" description="Disordered" evidence="1">
    <location>
        <begin position="1"/>
        <end position="132"/>
    </location>
</feature>
<feature type="compositionally biased region" description="Basic and acidic residues" evidence="1">
    <location>
        <begin position="109"/>
        <end position="120"/>
    </location>
</feature>
<feature type="non-terminal residue" evidence="2">
    <location>
        <position position="1"/>
    </location>
</feature>
<comment type="caution">
    <text evidence="2">The sequence shown here is derived from an EMBL/GenBank/DDBJ whole genome shotgun (WGS) entry which is preliminary data.</text>
</comment>
<sequence>VPVIPPKAGRDSCGSHNGEEENVEEEKENTLEIRKSNHKDKTIDNREKPPNRQEEPKHVGDKEEEEIQSGEGTEQQQDQNMQRSPNKNLQDIVAHKVAEIEVQVALQQQKREGSDPKKTGEVNSSIKTISKN</sequence>
<gene>
    <name evidence="2" type="ORF">HAX54_019076</name>
</gene>
<dbReference type="Proteomes" id="UP000823775">
    <property type="component" value="Unassembled WGS sequence"/>
</dbReference>
<dbReference type="EMBL" id="JACEIK010023150">
    <property type="protein sequence ID" value="MCE5166417.1"/>
    <property type="molecule type" value="Genomic_DNA"/>
</dbReference>
<reference evidence="2 3" key="1">
    <citation type="journal article" date="2021" name="BMC Genomics">
        <title>Datura genome reveals duplications of psychoactive alkaloid biosynthetic genes and high mutation rate following tissue culture.</title>
        <authorList>
            <person name="Rajewski A."/>
            <person name="Carter-House D."/>
            <person name="Stajich J."/>
            <person name="Litt A."/>
        </authorList>
    </citation>
    <scope>NUCLEOTIDE SEQUENCE [LARGE SCALE GENOMIC DNA]</scope>
    <source>
        <strain evidence="2">AR-01</strain>
    </source>
</reference>
<evidence type="ECO:0000313" key="3">
    <source>
        <dbReference type="Proteomes" id="UP000823775"/>
    </source>
</evidence>
<feature type="compositionally biased region" description="Polar residues" evidence="1">
    <location>
        <begin position="121"/>
        <end position="132"/>
    </location>
</feature>
<name>A0ABS8Y7E6_DATST</name>
<keyword evidence="3" id="KW-1185">Reference proteome</keyword>